<evidence type="ECO:0000313" key="2">
    <source>
        <dbReference type="EMBL" id="PKE26327.1"/>
    </source>
</evidence>
<comment type="caution">
    <text evidence="2">The sequence shown here is derived from an EMBL/GenBank/DDBJ whole genome shotgun (WGS) entry which is preliminary data.</text>
</comment>
<dbReference type="EMBL" id="PIXC01000010">
    <property type="protein sequence ID" value="PKE26327.1"/>
    <property type="molecule type" value="Genomic_DNA"/>
</dbReference>
<gene>
    <name evidence="2" type="ORF">CW686_05790</name>
</gene>
<proteinExistence type="predicted"/>
<sequence>MKQTFIPLGTGLSDLFEFEQLMKYNHERVHCLLFLHTTLEAEPKTSCILIMHPAQDKFQAMYSIFECIKYPYHGQSKKYDMLKNWAHQYNIDIVEHEIKSKQHFYEDELYYQYLTGVLRLQRIIPPMY</sequence>
<name>A0A855H3F3_9STAP</name>
<dbReference type="OMA" id="MPIYICR"/>
<evidence type="ECO:0000259" key="1">
    <source>
        <dbReference type="Pfam" id="PF23648"/>
    </source>
</evidence>
<protein>
    <recommendedName>
        <fullName evidence="1">DUF7147 domain-containing protein</fullName>
    </recommendedName>
</protein>
<dbReference type="Pfam" id="PF23648">
    <property type="entry name" value="DUF7147"/>
    <property type="match status" value="1"/>
</dbReference>
<feature type="domain" description="DUF7147" evidence="1">
    <location>
        <begin position="1"/>
        <end position="124"/>
    </location>
</feature>
<dbReference type="Proteomes" id="UP000233482">
    <property type="component" value="Unassembled WGS sequence"/>
</dbReference>
<dbReference type="AlphaFoldDB" id="A0A855H3F3"/>
<dbReference type="InterPro" id="IPR055571">
    <property type="entry name" value="DUF7147"/>
</dbReference>
<organism evidence="2 3">
    <name type="scientific">Macrococcoides caseolyticum</name>
    <dbReference type="NCBI Taxonomy" id="69966"/>
    <lineage>
        <taxon>Bacteria</taxon>
        <taxon>Bacillati</taxon>
        <taxon>Bacillota</taxon>
        <taxon>Bacilli</taxon>
        <taxon>Bacillales</taxon>
        <taxon>Staphylococcaceae</taxon>
        <taxon>Macrococcoides</taxon>
    </lineage>
</organism>
<evidence type="ECO:0000313" key="3">
    <source>
        <dbReference type="Proteomes" id="UP000233482"/>
    </source>
</evidence>
<dbReference type="RefSeq" id="WP_012656652.1">
    <property type="nucleotide sequence ID" value="NZ_CP021058.1"/>
</dbReference>
<reference evidence="2 3" key="1">
    <citation type="submission" date="2017-12" db="EMBL/GenBank/DDBJ databases">
        <title>Genomics of Macrococcus caseolyticus.</title>
        <authorList>
            <person name="MacFadyen A.C."/>
            <person name="Paterson G.K."/>
        </authorList>
    </citation>
    <scope>NUCLEOTIDE SEQUENCE [LARGE SCALE GENOMIC DNA]</scope>
    <source>
        <strain evidence="2 3">5788_EF188</strain>
    </source>
</reference>
<accession>A0A855H3F3</accession>